<dbReference type="AlphaFoldDB" id="A0A9P3LMD0"/>
<gene>
    <name evidence="1" type="ORF">PsYK624_165850</name>
</gene>
<accession>A0A9P3LMD0</accession>
<proteinExistence type="predicted"/>
<dbReference type="EMBL" id="BPQB01000145">
    <property type="protein sequence ID" value="GJF00301.1"/>
    <property type="molecule type" value="Genomic_DNA"/>
</dbReference>
<protein>
    <submittedName>
        <fullName evidence="1">Uncharacterized protein</fullName>
    </submittedName>
</protein>
<sequence length="308" mass="32941">MPRCDLHQRESGQSCLHGQTVYDHHSAAGPYANCCSPFGPNVRTHIAERRVLGRERYSRGAPALQAAVHAARKPVPLARAVVALEMGGDNAMMHGSKAAIVDAYATRAGSEQPFSTRALDLSMAIARGDSWILDTLAGAAVCRVRAHGSGVEPDGAVVPAVAACMWGLTSLKRARFTACSRRTPASKSCSALAAICSTSSCRSSRTRRRTPLCYCDDRLQRTQPVHQVCMLRSRGEGVHCRAFLVPTSQVSLLAACAAYFPVRITALHRAGGERAHRHSGLPPQGTSCQSRAQAFSQASSYTAEAQIM</sequence>
<name>A0A9P3LMD0_9APHY</name>
<comment type="caution">
    <text evidence="1">The sequence shown here is derived from an EMBL/GenBank/DDBJ whole genome shotgun (WGS) entry which is preliminary data.</text>
</comment>
<dbReference type="Proteomes" id="UP000703269">
    <property type="component" value="Unassembled WGS sequence"/>
</dbReference>
<evidence type="ECO:0000313" key="1">
    <source>
        <dbReference type="EMBL" id="GJF00301.1"/>
    </source>
</evidence>
<keyword evidence="2" id="KW-1185">Reference proteome</keyword>
<evidence type="ECO:0000313" key="2">
    <source>
        <dbReference type="Proteomes" id="UP000703269"/>
    </source>
</evidence>
<organism evidence="1 2">
    <name type="scientific">Phanerochaete sordida</name>
    <dbReference type="NCBI Taxonomy" id="48140"/>
    <lineage>
        <taxon>Eukaryota</taxon>
        <taxon>Fungi</taxon>
        <taxon>Dikarya</taxon>
        <taxon>Basidiomycota</taxon>
        <taxon>Agaricomycotina</taxon>
        <taxon>Agaricomycetes</taxon>
        <taxon>Polyporales</taxon>
        <taxon>Phanerochaetaceae</taxon>
        <taxon>Phanerochaete</taxon>
    </lineage>
</organism>
<reference evidence="1 2" key="1">
    <citation type="submission" date="2021-08" db="EMBL/GenBank/DDBJ databases">
        <title>Draft Genome Sequence of Phanerochaete sordida strain YK-624.</title>
        <authorList>
            <person name="Mori T."/>
            <person name="Dohra H."/>
            <person name="Suzuki T."/>
            <person name="Kawagishi H."/>
            <person name="Hirai H."/>
        </authorList>
    </citation>
    <scope>NUCLEOTIDE SEQUENCE [LARGE SCALE GENOMIC DNA]</scope>
    <source>
        <strain evidence="1 2">YK-624</strain>
    </source>
</reference>